<protein>
    <recommendedName>
        <fullName evidence="2">Protein DPCD</fullName>
    </recommendedName>
</protein>
<dbReference type="Pfam" id="PF14913">
    <property type="entry name" value="DPCD"/>
    <property type="match status" value="1"/>
</dbReference>
<dbReference type="EMBL" id="CAJVCH010372212">
    <property type="protein sequence ID" value="CAG7816525.1"/>
    <property type="molecule type" value="Genomic_DNA"/>
</dbReference>
<dbReference type="OrthoDB" id="10256139at2759"/>
<gene>
    <name evidence="3" type="ORF">AFUS01_LOCUS27142</name>
</gene>
<dbReference type="PANTHER" id="PTHR31921">
    <property type="entry name" value="PROTEIN DPCD"/>
    <property type="match status" value="1"/>
</dbReference>
<evidence type="ECO:0000256" key="2">
    <source>
        <dbReference type="ARBA" id="ARBA00020330"/>
    </source>
</evidence>
<dbReference type="AlphaFoldDB" id="A0A8J2KKA5"/>
<evidence type="ECO:0000256" key="1">
    <source>
        <dbReference type="ARBA" id="ARBA00010597"/>
    </source>
</evidence>
<evidence type="ECO:0000313" key="3">
    <source>
        <dbReference type="EMBL" id="CAG7816525.1"/>
    </source>
</evidence>
<comment type="similarity">
    <text evidence="1">Belongs to the DPCD family.</text>
</comment>
<evidence type="ECO:0000313" key="4">
    <source>
        <dbReference type="Proteomes" id="UP000708208"/>
    </source>
</evidence>
<proteinExistence type="inferred from homology"/>
<organism evidence="3 4">
    <name type="scientific">Allacma fusca</name>
    <dbReference type="NCBI Taxonomy" id="39272"/>
    <lineage>
        <taxon>Eukaryota</taxon>
        <taxon>Metazoa</taxon>
        <taxon>Ecdysozoa</taxon>
        <taxon>Arthropoda</taxon>
        <taxon>Hexapoda</taxon>
        <taxon>Collembola</taxon>
        <taxon>Symphypleona</taxon>
        <taxon>Sminthuridae</taxon>
        <taxon>Allacma</taxon>
    </lineage>
</organism>
<sequence>MEHGLETRDTPRNAVESLPHVTSRSTAACYEWRIRNLPPPGENYIVSVEPQAYALVISSLNKKYYKKLSVDDLKRMGLNPVPGNLQTTFANRTLIIQYKKPLEIIALEKKIWEEIISPLKAEGSKNPSGCSQA</sequence>
<dbReference type="InterPro" id="IPR026224">
    <property type="entry name" value="DPCD"/>
</dbReference>
<comment type="caution">
    <text evidence="3">The sequence shown here is derived from an EMBL/GenBank/DDBJ whole genome shotgun (WGS) entry which is preliminary data.</text>
</comment>
<reference evidence="3" key="1">
    <citation type="submission" date="2021-06" db="EMBL/GenBank/DDBJ databases">
        <authorList>
            <person name="Hodson N. C."/>
            <person name="Mongue J. A."/>
            <person name="Jaron S. K."/>
        </authorList>
    </citation>
    <scope>NUCLEOTIDE SEQUENCE</scope>
</reference>
<name>A0A8J2KKA5_9HEXA</name>
<dbReference type="PANTHER" id="PTHR31921:SF1">
    <property type="entry name" value="PROTEIN DPCD"/>
    <property type="match status" value="1"/>
</dbReference>
<keyword evidence="4" id="KW-1185">Reference proteome</keyword>
<dbReference type="Proteomes" id="UP000708208">
    <property type="component" value="Unassembled WGS sequence"/>
</dbReference>
<accession>A0A8J2KKA5</accession>